<dbReference type="Pfam" id="PF04205">
    <property type="entry name" value="FMN_bind"/>
    <property type="match status" value="3"/>
</dbReference>
<dbReference type="SMART" id="SM00900">
    <property type="entry name" value="FMN_bind"/>
    <property type="match status" value="4"/>
</dbReference>
<keyword evidence="5" id="KW-1185">Reference proteome</keyword>
<feature type="coiled-coil region" evidence="1">
    <location>
        <begin position="359"/>
        <end position="400"/>
    </location>
</feature>
<gene>
    <name evidence="4" type="ORF">HLB29_03730</name>
</gene>
<evidence type="ECO:0000313" key="5">
    <source>
        <dbReference type="Proteomes" id="UP000713904"/>
    </source>
</evidence>
<comment type="caution">
    <text evidence="4">The sequence shown here is derived from an EMBL/GenBank/DDBJ whole genome shotgun (WGS) entry which is preliminary data.</text>
</comment>
<sequence>MTIKKYGKVILSVLIFVIFTAITGYSMGITFGKNSGKETAMATINERIEKALGNSQQQIDELSKTNRKLLEENNKKNEKNDSDKNNDKKKTDSSVKKKSDRKKTASSGRNIRNQRKPSSSDGDVSIPNKLKDGIYQGKGQGYAGEIMVKVTVSNGKISDIKVVSHSETPGYYENGAKVIDKILSSQSTNVDTISGATYTSGAIKTAVANALKNAGDTNSSSNGNLENLISENEKYKKEIDELKKKLKKINKENEKNQNSAKFKDGIYKGEGRGYKSIIKVSVKISNNKISKIDILNHSEDEAFFNRAKNIIKDIVLTGNTKVDSISNATRSSEGIKSAVDDALSKAKISNDNSVNNSVIKKLKENIDLLDREKKELNSKIKELNKIITEKNNEISKLNSNKPLKDGVYQGKGRGFQNRITTVQVKIKDGKIKEIEILSSGDDQEYLDMNKVLIENIISKNSIDVDTISGATFSSRGIKEAVSEVLNKAATSNNGNSIINDLQNKIKELKKIITDKDDEIKSKDQIIKNKDKEIEQLKKKLNDNNIHDNDLPNENNKSFNIPKDKNGTFIGSSKGHNGGEILVEVEVKNGMIDEIKVLKHNDDVPYFQIAKRIKMKIKEKNYSDIFEAYNKYKKLSDMIINKDKNLPKFIDDKIMNLEIPDVSDRNQFNEYFTEISKIIKSYLALEDRKSFEVINTTSGATRSTIGILEAVKNSLK</sequence>
<reference evidence="4 5" key="1">
    <citation type="submission" date="2020-05" db="EMBL/GenBank/DDBJ databases">
        <title>Draft genome of xy-202 and genomic insight in genome of the genus Peptostreptococcus.</title>
        <authorList>
            <person name="Zhang Z."/>
        </authorList>
    </citation>
    <scope>NUCLEOTIDE SEQUENCE [LARGE SCALE GENOMIC DNA]</scope>
    <source>
        <strain evidence="4 5">DSM 27025</strain>
    </source>
</reference>
<evidence type="ECO:0000256" key="1">
    <source>
        <dbReference type="SAM" id="Coils"/>
    </source>
</evidence>
<feature type="region of interest" description="Disordered" evidence="2">
    <location>
        <begin position="543"/>
        <end position="562"/>
    </location>
</feature>
<evidence type="ECO:0000256" key="2">
    <source>
        <dbReference type="SAM" id="MobiDB-lite"/>
    </source>
</evidence>
<feature type="domain" description="FMN-binding" evidence="3">
    <location>
        <begin position="574"/>
        <end position="714"/>
    </location>
</feature>
<evidence type="ECO:0000313" key="4">
    <source>
        <dbReference type="EMBL" id="MBC2575790.1"/>
    </source>
</evidence>
<dbReference type="SUPFAM" id="SSF46579">
    <property type="entry name" value="Prefoldin"/>
    <property type="match status" value="1"/>
</dbReference>
<dbReference type="InterPro" id="IPR007329">
    <property type="entry name" value="FMN-bd"/>
</dbReference>
<dbReference type="Gene3D" id="3.90.1010.20">
    <property type="match status" value="3"/>
</dbReference>
<organism evidence="4 5">
    <name type="scientific">Peptostreptococcus canis</name>
    <dbReference type="NCBI Taxonomy" id="1159213"/>
    <lineage>
        <taxon>Bacteria</taxon>
        <taxon>Bacillati</taxon>
        <taxon>Bacillota</taxon>
        <taxon>Clostridia</taxon>
        <taxon>Peptostreptococcales</taxon>
        <taxon>Peptostreptococcaceae</taxon>
        <taxon>Peptostreptococcus</taxon>
    </lineage>
</organism>
<feature type="compositionally biased region" description="Polar residues" evidence="2">
    <location>
        <begin position="105"/>
        <end position="122"/>
    </location>
</feature>
<feature type="domain" description="FMN-binding" evidence="3">
    <location>
        <begin position="273"/>
        <end position="346"/>
    </location>
</feature>
<name>A0ABR6TK52_9FIRM</name>
<dbReference type="RefSeq" id="WP_185623816.1">
    <property type="nucleotide sequence ID" value="NZ_JABGBW010000002.1"/>
</dbReference>
<keyword evidence="1" id="KW-0175">Coiled coil</keyword>
<dbReference type="EMBL" id="JABGBW010000002">
    <property type="protein sequence ID" value="MBC2575790.1"/>
    <property type="molecule type" value="Genomic_DNA"/>
</dbReference>
<protein>
    <submittedName>
        <fullName evidence="4">FMN-binding protein</fullName>
    </submittedName>
</protein>
<dbReference type="Proteomes" id="UP000713904">
    <property type="component" value="Unassembled WGS sequence"/>
</dbReference>
<feature type="compositionally biased region" description="Basic and acidic residues" evidence="2">
    <location>
        <begin position="71"/>
        <end position="97"/>
    </location>
</feature>
<accession>A0ABR6TK52</accession>
<proteinExistence type="predicted"/>
<feature type="domain" description="FMN-binding" evidence="3">
    <location>
        <begin position="414"/>
        <end position="488"/>
    </location>
</feature>
<feature type="region of interest" description="Disordered" evidence="2">
    <location>
        <begin position="71"/>
        <end position="132"/>
    </location>
</feature>
<feature type="domain" description="FMN-binding" evidence="3">
    <location>
        <begin position="141"/>
        <end position="214"/>
    </location>
</feature>
<feature type="coiled-coil region" evidence="1">
    <location>
        <begin position="218"/>
        <end position="259"/>
    </location>
</feature>
<evidence type="ECO:0000259" key="3">
    <source>
        <dbReference type="SMART" id="SM00900"/>
    </source>
</evidence>